<keyword evidence="13" id="KW-0472">Membrane</keyword>
<dbReference type="RefSeq" id="WP_129152415.1">
    <property type="nucleotide sequence ID" value="NZ_JBHSDO010000017.1"/>
</dbReference>
<dbReference type="AlphaFoldDB" id="A0A4Q1HGD5"/>
<feature type="chain" id="PRO_5021040737" description="Phospholipase A1" evidence="17">
    <location>
        <begin position="26"/>
        <end position="425"/>
    </location>
</feature>
<dbReference type="InterPro" id="IPR003187">
    <property type="entry name" value="PLipase_A1"/>
</dbReference>
<accession>A0A4Q1HGD5</accession>
<evidence type="ECO:0000256" key="12">
    <source>
        <dbReference type="ARBA" id="ARBA00023098"/>
    </source>
</evidence>
<comment type="similarity">
    <text evidence="3 17">Belongs to the phospholipase A1 family.</text>
</comment>
<keyword evidence="14 17" id="KW-0998">Cell outer membrane</keyword>
<evidence type="ECO:0000313" key="19">
    <source>
        <dbReference type="Proteomes" id="UP000290849"/>
    </source>
</evidence>
<feature type="signal peptide" evidence="17">
    <location>
        <begin position="1"/>
        <end position="25"/>
    </location>
</feature>
<evidence type="ECO:0000256" key="4">
    <source>
        <dbReference type="ARBA" id="ARBA00011702"/>
    </source>
</evidence>
<evidence type="ECO:0000256" key="16">
    <source>
        <dbReference type="PIRSR" id="PIRSR603187-2"/>
    </source>
</evidence>
<feature type="binding site" description="in dimeric form" evidence="16">
    <location>
        <position position="299"/>
    </location>
    <ligand>
        <name>Ca(2+)</name>
        <dbReference type="ChEBI" id="CHEBI:29108"/>
        <label>1</label>
    </ligand>
</feature>
<evidence type="ECO:0000256" key="14">
    <source>
        <dbReference type="ARBA" id="ARBA00023237"/>
    </source>
</evidence>
<keyword evidence="8 17" id="KW-0732">Signal</keyword>
<gene>
    <name evidence="18" type="ORF">C7R54_21220</name>
</gene>
<dbReference type="Pfam" id="PF02253">
    <property type="entry name" value="PLA1"/>
    <property type="match status" value="1"/>
</dbReference>
<feature type="active site" description="Nucleophile" evidence="15">
    <location>
        <position position="291"/>
    </location>
</feature>
<dbReference type="GO" id="GO:0004623">
    <property type="term" value="F:phospholipase A2 activity"/>
    <property type="evidence" value="ECO:0007669"/>
    <property type="project" value="UniProtKB-EC"/>
</dbReference>
<name>A0A4Q1HGD5_9BURK</name>
<feature type="binding site" description="in dimeric form" evidence="16">
    <location>
        <position position="252"/>
    </location>
    <ligand>
        <name>Ca(2+)</name>
        <dbReference type="ChEBI" id="CHEBI:29108"/>
        <label>1</label>
    </ligand>
</feature>
<protein>
    <recommendedName>
        <fullName evidence="17">Phospholipase A1</fullName>
        <ecNumber evidence="17">3.1.1.32</ecNumber>
        <ecNumber evidence="17">3.1.1.4</ecNumber>
    </recommendedName>
    <alternativeName>
        <fullName evidence="17">Phosphatidylcholine 1-acylhydrolase</fullName>
    </alternativeName>
</protein>
<keyword evidence="12 17" id="KW-0443">Lipid metabolism</keyword>
<comment type="catalytic activity">
    <reaction evidence="1 17">
        <text>a 1,2-diacyl-sn-glycero-3-phosphocholine + H2O = a 2-acyl-sn-glycero-3-phosphocholine + a fatty acid + H(+)</text>
        <dbReference type="Rhea" id="RHEA:18689"/>
        <dbReference type="ChEBI" id="CHEBI:15377"/>
        <dbReference type="ChEBI" id="CHEBI:15378"/>
        <dbReference type="ChEBI" id="CHEBI:28868"/>
        <dbReference type="ChEBI" id="CHEBI:57643"/>
        <dbReference type="ChEBI" id="CHEBI:57875"/>
        <dbReference type="EC" id="3.1.1.32"/>
    </reaction>
</comment>
<keyword evidence="11 17" id="KW-0442">Lipid degradation</keyword>
<dbReference type="Proteomes" id="UP000290849">
    <property type="component" value="Unassembled WGS sequence"/>
</dbReference>
<dbReference type="PRINTS" id="PR01486">
    <property type="entry name" value="PHPHLIPASEA1"/>
</dbReference>
<organism evidence="18 19">
    <name type="scientific">Achromobacter aloeverae</name>
    <dbReference type="NCBI Taxonomy" id="1750518"/>
    <lineage>
        <taxon>Bacteria</taxon>
        <taxon>Pseudomonadati</taxon>
        <taxon>Pseudomonadota</taxon>
        <taxon>Betaproteobacteria</taxon>
        <taxon>Burkholderiales</taxon>
        <taxon>Alcaligenaceae</taxon>
        <taxon>Achromobacter</taxon>
    </lineage>
</organism>
<evidence type="ECO:0000256" key="10">
    <source>
        <dbReference type="ARBA" id="ARBA00022837"/>
    </source>
</evidence>
<dbReference type="EC" id="3.1.1.4" evidence="17"/>
<evidence type="ECO:0000256" key="3">
    <source>
        <dbReference type="ARBA" id="ARBA00010525"/>
    </source>
</evidence>
<comment type="catalytic activity">
    <reaction evidence="2 17">
        <text>a 1,2-diacyl-sn-glycero-3-phosphocholine + H2O = a 1-acyl-sn-glycero-3-phosphocholine + a fatty acid + H(+)</text>
        <dbReference type="Rhea" id="RHEA:15801"/>
        <dbReference type="ChEBI" id="CHEBI:15377"/>
        <dbReference type="ChEBI" id="CHEBI:15378"/>
        <dbReference type="ChEBI" id="CHEBI:28868"/>
        <dbReference type="ChEBI" id="CHEBI:57643"/>
        <dbReference type="ChEBI" id="CHEBI:58168"/>
        <dbReference type="EC" id="3.1.1.4"/>
    </reaction>
</comment>
<evidence type="ECO:0000256" key="15">
    <source>
        <dbReference type="PIRSR" id="PIRSR603187-1"/>
    </source>
</evidence>
<feature type="active site" description="Proton acceptor" evidence="15">
    <location>
        <position position="289"/>
    </location>
</feature>
<dbReference type="PANTHER" id="PTHR40457:SF1">
    <property type="entry name" value="PHOSPHOLIPASE A1"/>
    <property type="match status" value="1"/>
</dbReference>
<keyword evidence="7 16" id="KW-0479">Metal-binding</keyword>
<dbReference type="InterPro" id="IPR036541">
    <property type="entry name" value="PLipase_A1_sf"/>
</dbReference>
<evidence type="ECO:0000256" key="6">
    <source>
        <dbReference type="ARBA" id="ARBA00022692"/>
    </source>
</evidence>
<comment type="function">
    <text evidence="17">Hydrolysis of phosphatidylcholine with phospholipase A2 (EC 3.1.1.4) and phospholipase A1 (EC 3.1.1.32) activities.</text>
</comment>
<evidence type="ECO:0000256" key="17">
    <source>
        <dbReference type="RuleBase" id="RU366027"/>
    </source>
</evidence>
<dbReference type="SUPFAM" id="SSF56931">
    <property type="entry name" value="Outer membrane phospholipase A (OMPLA)"/>
    <property type="match status" value="1"/>
</dbReference>
<dbReference type="PANTHER" id="PTHR40457">
    <property type="entry name" value="PHOSPHOLIPASE A1"/>
    <property type="match status" value="1"/>
</dbReference>
<comment type="subcellular location">
    <subcellularLocation>
        <location evidence="17">Cell outer membrane</location>
        <topology evidence="17">Multi-pass membrane protein</topology>
    </subcellularLocation>
    <text evidence="17">One of the very few enzymes located there.</text>
</comment>
<keyword evidence="19" id="KW-1185">Reference proteome</keyword>
<evidence type="ECO:0000313" key="18">
    <source>
        <dbReference type="EMBL" id="RXN86245.1"/>
    </source>
</evidence>
<evidence type="ECO:0000256" key="9">
    <source>
        <dbReference type="ARBA" id="ARBA00022801"/>
    </source>
</evidence>
<dbReference type="EC" id="3.1.1.32" evidence="17"/>
<sequence>MNRSSRARDILLLGALAVLARPADAGISYTLDRAAAAPGTTVQVQAVYFNDGTAGARWQPPRDLILQWRSPDGAIIRTPARAQADALDMNVPVNNFARMSWTAVVPAQARGLQAVSIEGEPALMALDTGAGGGAIVASRPADVPVVDPATGRPVPAPEVAAAGASPAAGPAPIQAAPTVVPAEPNRLSGVLAGLSEYQPMYFDIRTRDRTTARFQLSFKYRLFRPDPADPSFWDKLYLGYTQTSLWDLQGDSRPFIDTTFNPSLFWLNDNMWTSKNQNWRMGLQGGVEHNSNGKGGDDSRSVNDVFVQPAVNYRFDGGSTLTFAPRIKAYFGVADENSDYADYAGHVDWNLRWAQDNGLIASMMYRQGASSRRTTQLDFAWPLKRTWLNMNGYVHLQYFNGYGETLLGYDQRHRSQIGIGFSLVQ</sequence>
<evidence type="ECO:0000256" key="7">
    <source>
        <dbReference type="ARBA" id="ARBA00022723"/>
    </source>
</evidence>
<evidence type="ECO:0000256" key="1">
    <source>
        <dbReference type="ARBA" id="ARBA00000111"/>
    </source>
</evidence>
<evidence type="ECO:0000256" key="13">
    <source>
        <dbReference type="ARBA" id="ARBA00023136"/>
    </source>
</evidence>
<keyword evidence="6" id="KW-0812">Transmembrane</keyword>
<dbReference type="OrthoDB" id="188433at2"/>
<comment type="cofactor">
    <cofactor evidence="17">
        <name>Ca(2+)</name>
        <dbReference type="ChEBI" id="CHEBI:29108"/>
    </cofactor>
    <text evidence="17">Binds 1 Ca(2+) ion per monomer. In the dimeric form the Ca(2+) is bound by different amino acids with binding of each Ca(2+) shared with ligands coming from each monomer. The Ca(2+) ion may have a role in catalysis.</text>
</comment>
<keyword evidence="10 16" id="KW-0106">Calcium</keyword>
<proteinExistence type="inferred from homology"/>
<dbReference type="GO" id="GO:0008970">
    <property type="term" value="F:phospholipase A1 activity"/>
    <property type="evidence" value="ECO:0007669"/>
    <property type="project" value="UniProtKB-EC"/>
</dbReference>
<comment type="caution">
    <text evidence="18">The sequence shown here is derived from an EMBL/GenBank/DDBJ whole genome shotgun (WGS) entry which is preliminary data.</text>
</comment>
<evidence type="ECO:0000256" key="8">
    <source>
        <dbReference type="ARBA" id="ARBA00022729"/>
    </source>
</evidence>
<reference evidence="18 19" key="1">
    <citation type="journal article" date="2017" name="Int. J. Syst. Evol. Microbiol.">
        <title>Achromobacter aloeverae sp. nov., isolated from the root of Aloe vera (L.) Burm.f.</title>
        <authorList>
            <person name="Kuncharoen N."/>
            <person name="Muramatsu Y."/>
            <person name="Shibata C."/>
            <person name="Kamakura Y."/>
            <person name="Nakagawa Y."/>
            <person name="Tanasupawat S."/>
        </authorList>
    </citation>
    <scope>NUCLEOTIDE SEQUENCE [LARGE SCALE GENOMIC DNA]</scope>
    <source>
        <strain evidence="18 19">AVA-1</strain>
    </source>
</reference>
<keyword evidence="5" id="KW-1134">Transmembrane beta strand</keyword>
<keyword evidence="9 17" id="KW-0378">Hydrolase</keyword>
<dbReference type="GO" id="GO:0009279">
    <property type="term" value="C:cell outer membrane"/>
    <property type="evidence" value="ECO:0007669"/>
    <property type="project" value="UniProtKB-SubCell"/>
</dbReference>
<dbReference type="EMBL" id="PYAL01000006">
    <property type="protein sequence ID" value="RXN86245.1"/>
    <property type="molecule type" value="Genomic_DNA"/>
</dbReference>
<dbReference type="Gene3D" id="2.40.230.10">
    <property type="entry name" value="Phospholipase A1"/>
    <property type="match status" value="1"/>
</dbReference>
<evidence type="ECO:0000256" key="11">
    <source>
        <dbReference type="ARBA" id="ARBA00022963"/>
    </source>
</evidence>
<comment type="subunit">
    <text evidence="4 17">Homodimer; dimerization is reversible, and the dimeric form is the active one.</text>
</comment>
<dbReference type="GO" id="GO:0046872">
    <property type="term" value="F:metal ion binding"/>
    <property type="evidence" value="ECO:0007669"/>
    <property type="project" value="UniProtKB-KW"/>
</dbReference>
<dbReference type="GO" id="GO:0016042">
    <property type="term" value="P:lipid catabolic process"/>
    <property type="evidence" value="ECO:0007669"/>
    <property type="project" value="UniProtKB-KW"/>
</dbReference>
<evidence type="ECO:0000256" key="2">
    <source>
        <dbReference type="ARBA" id="ARBA00001604"/>
    </source>
</evidence>
<evidence type="ECO:0000256" key="5">
    <source>
        <dbReference type="ARBA" id="ARBA00022452"/>
    </source>
</evidence>